<comment type="caution">
    <text evidence="8">The sequence shown here is derived from an EMBL/GenBank/DDBJ whole genome shotgun (WGS) entry which is preliminary data.</text>
</comment>
<evidence type="ECO:0000313" key="10">
    <source>
        <dbReference type="Proteomes" id="UP001207736"/>
    </source>
</evidence>
<dbReference type="CDD" id="cd07185">
    <property type="entry name" value="OmpA_C-like"/>
    <property type="match status" value="1"/>
</dbReference>
<evidence type="ECO:0000256" key="5">
    <source>
        <dbReference type="SAM" id="MobiDB-lite"/>
    </source>
</evidence>
<dbReference type="GO" id="GO:0009279">
    <property type="term" value="C:cell outer membrane"/>
    <property type="evidence" value="ECO:0007669"/>
    <property type="project" value="UniProtKB-SubCell"/>
</dbReference>
<dbReference type="Proteomes" id="UP001207736">
    <property type="component" value="Unassembled WGS sequence"/>
</dbReference>
<dbReference type="PROSITE" id="PS51123">
    <property type="entry name" value="OMPA_2"/>
    <property type="match status" value="1"/>
</dbReference>
<dbReference type="Proteomes" id="UP001208692">
    <property type="component" value="Unassembled WGS sequence"/>
</dbReference>
<feature type="domain" description="OmpA-like" evidence="7">
    <location>
        <begin position="255"/>
        <end position="372"/>
    </location>
</feature>
<evidence type="ECO:0000256" key="2">
    <source>
        <dbReference type="ARBA" id="ARBA00023136"/>
    </source>
</evidence>
<reference evidence="8 11" key="1">
    <citation type="submission" date="2021-11" db="EMBL/GenBank/DDBJ databases">
        <title>Draft genome sequence of Capnocytophaga sp. strain KC07075 isolated from cat oral cavity.</title>
        <authorList>
            <person name="Suzuki M."/>
            <person name="Imaoka K."/>
            <person name="Kimura M."/>
            <person name="Morikawa S."/>
            <person name="Maeda K."/>
        </authorList>
    </citation>
    <scope>NUCLEOTIDE SEQUENCE</scope>
    <source>
        <strain evidence="8">KC07075</strain>
        <strain evidence="9 11">KC07079</strain>
    </source>
</reference>
<dbReference type="InterPro" id="IPR050330">
    <property type="entry name" value="Bact_OuterMem_StrucFunc"/>
</dbReference>
<dbReference type="RefSeq" id="WP_264845255.1">
    <property type="nucleotide sequence ID" value="NZ_BPMA01000007.1"/>
</dbReference>
<dbReference type="Gene3D" id="2.40.160.20">
    <property type="match status" value="1"/>
</dbReference>
<dbReference type="EMBL" id="BQKB01000031">
    <property type="protein sequence ID" value="GJM53291.1"/>
    <property type="molecule type" value="Genomic_DNA"/>
</dbReference>
<evidence type="ECO:0000256" key="6">
    <source>
        <dbReference type="SAM" id="SignalP"/>
    </source>
</evidence>
<keyword evidence="11" id="KW-1185">Reference proteome</keyword>
<dbReference type="InterPro" id="IPR006664">
    <property type="entry name" value="OMP_bac"/>
</dbReference>
<dbReference type="InterPro" id="IPR036737">
    <property type="entry name" value="OmpA-like_sf"/>
</dbReference>
<dbReference type="PANTHER" id="PTHR30329">
    <property type="entry name" value="STATOR ELEMENT OF FLAGELLAR MOTOR COMPLEX"/>
    <property type="match status" value="1"/>
</dbReference>
<gene>
    <name evidence="8" type="ORF">RCZ15_22650</name>
    <name evidence="9" type="ORF">RCZ16_16080</name>
</gene>
<evidence type="ECO:0000313" key="11">
    <source>
        <dbReference type="Proteomes" id="UP001208692"/>
    </source>
</evidence>
<accession>A0AAV5B113</accession>
<dbReference type="SUPFAM" id="SSF103088">
    <property type="entry name" value="OmpA-like"/>
    <property type="match status" value="1"/>
</dbReference>
<sequence length="379" mass="43075">MNKIKILIIALAAMLSDNISAQDNYRPWLVGAGINTVDMRVPSDFSGIAKDWFGYPDMNVSFRVSAARYIKKGITAEVAFALNSITKDETYFPEAKNTISGKTFWDADVRARYHLNRLWSVIPWFDPYPQLGIGISSIEGESKANLVAGLGANFWFTDIVGANLQTTYNPAFGGGIGKDYFQWGAGVVIKLPFKARENPIVDHVEREKLPKEPKKRKKVSQNKSITRQETDEERQARLARLEAERQERVARVERVTKEINLYAKTILFDTDKSVVKTQAEFILDNIAKIMNENKDFHFVIEGHTDNVGSAEHNLKLSQDRADSIKKYLIQKGIDKKRLEAKGYGLTRPLENNNTERGREINRRVEINVIPLEVEVEIQE</sequence>
<feature type="region of interest" description="Disordered" evidence="5">
    <location>
        <begin position="208"/>
        <end position="234"/>
    </location>
</feature>
<keyword evidence="3" id="KW-0998">Cell outer membrane</keyword>
<evidence type="ECO:0000313" key="9">
    <source>
        <dbReference type="EMBL" id="GJM53291.1"/>
    </source>
</evidence>
<feature type="signal peptide" evidence="6">
    <location>
        <begin position="1"/>
        <end position="21"/>
    </location>
</feature>
<keyword evidence="6" id="KW-0732">Signal</keyword>
<keyword evidence="2 4" id="KW-0472">Membrane</keyword>
<name>A0AAV5B113_9FLAO</name>
<evidence type="ECO:0000256" key="4">
    <source>
        <dbReference type="PROSITE-ProRule" id="PRU00473"/>
    </source>
</evidence>
<dbReference type="PANTHER" id="PTHR30329:SF21">
    <property type="entry name" value="LIPOPROTEIN YIAD-RELATED"/>
    <property type="match status" value="1"/>
</dbReference>
<organism evidence="8 10">
    <name type="scientific">Capnocytophaga catalasegens</name>
    <dbReference type="NCBI Taxonomy" id="1004260"/>
    <lineage>
        <taxon>Bacteria</taxon>
        <taxon>Pseudomonadati</taxon>
        <taxon>Bacteroidota</taxon>
        <taxon>Flavobacteriia</taxon>
        <taxon>Flavobacteriales</taxon>
        <taxon>Flavobacteriaceae</taxon>
        <taxon>Capnocytophaga</taxon>
    </lineage>
</organism>
<dbReference type="PRINTS" id="PR01021">
    <property type="entry name" value="OMPADOMAIN"/>
</dbReference>
<evidence type="ECO:0000313" key="8">
    <source>
        <dbReference type="EMBL" id="GJM51292.1"/>
    </source>
</evidence>
<proteinExistence type="predicted"/>
<feature type="chain" id="PRO_5043517656" description="OmpA-like domain-containing protein" evidence="6">
    <location>
        <begin position="22"/>
        <end position="379"/>
    </location>
</feature>
<comment type="subcellular location">
    <subcellularLocation>
        <location evidence="1">Cell outer membrane</location>
    </subcellularLocation>
</comment>
<dbReference type="EMBL" id="BQKA01000050">
    <property type="protein sequence ID" value="GJM51292.1"/>
    <property type="molecule type" value="Genomic_DNA"/>
</dbReference>
<dbReference type="InterPro" id="IPR006665">
    <property type="entry name" value="OmpA-like"/>
</dbReference>
<protein>
    <recommendedName>
        <fullName evidence="7">OmpA-like domain-containing protein</fullName>
    </recommendedName>
</protein>
<dbReference type="AlphaFoldDB" id="A0AAV5B113"/>
<dbReference type="Pfam" id="PF00691">
    <property type="entry name" value="OmpA"/>
    <property type="match status" value="1"/>
</dbReference>
<evidence type="ECO:0000259" key="7">
    <source>
        <dbReference type="PROSITE" id="PS51123"/>
    </source>
</evidence>
<evidence type="ECO:0000256" key="3">
    <source>
        <dbReference type="ARBA" id="ARBA00023237"/>
    </source>
</evidence>
<dbReference type="Gene3D" id="3.30.1330.60">
    <property type="entry name" value="OmpA-like domain"/>
    <property type="match status" value="1"/>
</dbReference>
<evidence type="ECO:0000256" key="1">
    <source>
        <dbReference type="ARBA" id="ARBA00004442"/>
    </source>
</evidence>